<reference evidence="3 4" key="1">
    <citation type="submission" date="2019-03" db="EMBL/GenBank/DDBJ databases">
        <title>Deep-cultivation of Planctomycetes and their phenomic and genomic characterization uncovers novel biology.</title>
        <authorList>
            <person name="Wiegand S."/>
            <person name="Jogler M."/>
            <person name="Boedeker C."/>
            <person name="Pinto D."/>
            <person name="Vollmers J."/>
            <person name="Rivas-Marin E."/>
            <person name="Kohn T."/>
            <person name="Peeters S.H."/>
            <person name="Heuer A."/>
            <person name="Rast P."/>
            <person name="Oberbeckmann S."/>
            <person name="Bunk B."/>
            <person name="Jeske O."/>
            <person name="Meyerdierks A."/>
            <person name="Storesund J.E."/>
            <person name="Kallscheuer N."/>
            <person name="Luecker S."/>
            <person name="Lage O.M."/>
            <person name="Pohl T."/>
            <person name="Merkel B.J."/>
            <person name="Hornburger P."/>
            <person name="Mueller R.-W."/>
            <person name="Bruemmer F."/>
            <person name="Labrenz M."/>
            <person name="Spormann A.M."/>
            <person name="Op den Camp H."/>
            <person name="Overmann J."/>
            <person name="Amann R."/>
            <person name="Jetten M.S.M."/>
            <person name="Mascher T."/>
            <person name="Medema M.H."/>
            <person name="Devos D.P."/>
            <person name="Kaster A.-K."/>
            <person name="Ovreas L."/>
            <person name="Rohde M."/>
            <person name="Galperin M.Y."/>
            <person name="Jogler C."/>
        </authorList>
    </citation>
    <scope>NUCLEOTIDE SEQUENCE [LARGE SCALE GENOMIC DNA]</scope>
    <source>
        <strain evidence="3 4">Enr13</strain>
    </source>
</reference>
<feature type="transmembrane region" description="Helical" evidence="2">
    <location>
        <begin position="727"/>
        <end position="746"/>
    </location>
</feature>
<accession>A0A518HK51</accession>
<feature type="transmembrane region" description="Helical" evidence="2">
    <location>
        <begin position="981"/>
        <end position="1002"/>
    </location>
</feature>
<proteinExistence type="predicted"/>
<feature type="region of interest" description="Disordered" evidence="1">
    <location>
        <begin position="255"/>
        <end position="287"/>
    </location>
</feature>
<evidence type="ECO:0000256" key="1">
    <source>
        <dbReference type="SAM" id="MobiDB-lite"/>
    </source>
</evidence>
<feature type="transmembrane region" description="Helical" evidence="2">
    <location>
        <begin position="900"/>
        <end position="920"/>
    </location>
</feature>
<organism evidence="3 4">
    <name type="scientific">Stieleria neptunia</name>
    <dbReference type="NCBI Taxonomy" id="2527979"/>
    <lineage>
        <taxon>Bacteria</taxon>
        <taxon>Pseudomonadati</taxon>
        <taxon>Planctomycetota</taxon>
        <taxon>Planctomycetia</taxon>
        <taxon>Pirellulales</taxon>
        <taxon>Pirellulaceae</taxon>
        <taxon>Stieleria</taxon>
    </lineage>
</organism>
<feature type="transmembrane region" description="Helical" evidence="2">
    <location>
        <begin position="871"/>
        <end position="888"/>
    </location>
</feature>
<feature type="compositionally biased region" description="Basic and acidic residues" evidence="1">
    <location>
        <begin position="255"/>
        <end position="264"/>
    </location>
</feature>
<dbReference type="RefSeq" id="WP_145384994.1">
    <property type="nucleotide sequence ID" value="NZ_CP037423.1"/>
</dbReference>
<keyword evidence="2" id="KW-1133">Transmembrane helix</keyword>
<dbReference type="KEGG" id="snep:Enr13x_10730"/>
<sequence length="1010" mass="111055">MEISKPFQTSSKWIGGGLIAATLAVFGLLAVPGVTSPNQKAAPYVSDSTYPIVRGAVSLASSMWDDPFVHHESDRVTELAEDSDSVKELVASKLGSSGKIMFLVVPVDEGFESEKVESRRRRRHAVELAMANQGFSLSFPDRMTYRKATYTHYFSDRSPNDVVAGATSNDVQVKSVCDLPTKLYRHRGPDGDLILVTWIQNSHLGKRPLDTIRQVIEPIVAERLCKRASFCLLGPPSSDTLREIVADAGKIRSQVDERRRREELNSSVGTKTDAPPGSVDPRGSVEDSEALNTQEFFKQFKRGSVICNIVCTARNSSIGIRAGQDWIELGDDVAIKIFHTIGSDDRLLSALRRELDLRGVLPGPESLSQMILFVEQSSLSYINDLQASFKETAGNIPPVVIPYLKGIASDLAESASETSGSLKGTSSVRDYLDRSMTELTTISSSRGINPSRVRSVGIIGSNWEDKNLILKEAHEVFPVATFFTTELDARYNVPQTVPHARNLIVASHYGLAVHGREDIFGRVNNIPSFRDGYQTSGFIGTSILCYAFRNDKLKDETLTLTFGPQSQDLFDLVGRGTTSTAESPAYLAPLTFEIGSRSPVQFGSTPSASYLPLRQPPPVNSILDDWRWLWMILISSIGGLLFVNFLARFSTDLTRFQAIVVNTAKATTGFLQRFASGGSVVRESPAIWPIVFGALLIVLVILVMLVSDATIQSEPILFFNGVSLWPPIWGLTFVVILSLNGIARAHQNIPDNIHEFAAETNLQQPDLPAAFKLAATTAIVFYLVSYIESGVIQPPARDWLVRWLAIGTLLAATLGLLTITFNSLLFCLYARKIITNAIERLPQEMSSSAQVQLVNGARCTMHLSIVSSRKLVLPAILSILLIAARWRIWDAWGLDTSWYILLAIPIFISFLAAIVVRFSAIRYRDEVVENIRQAHYAFVCEQKSTSFSGASLQDQIDMLDESEEEITRLHSGPFGPISQDYLLGAGALVVTIAVTGPASLFFNRLLTIVP</sequence>
<feature type="transmembrane region" description="Helical" evidence="2">
    <location>
        <begin position="628"/>
        <end position="647"/>
    </location>
</feature>
<dbReference type="AlphaFoldDB" id="A0A518HK51"/>
<keyword evidence="2" id="KW-0472">Membrane</keyword>
<dbReference type="Proteomes" id="UP000319004">
    <property type="component" value="Chromosome"/>
</dbReference>
<feature type="transmembrane region" description="Helical" evidence="2">
    <location>
        <begin position="767"/>
        <end position="787"/>
    </location>
</feature>
<evidence type="ECO:0000313" key="4">
    <source>
        <dbReference type="Proteomes" id="UP000319004"/>
    </source>
</evidence>
<name>A0A518HK51_9BACT</name>
<feature type="transmembrane region" description="Helical" evidence="2">
    <location>
        <begin position="686"/>
        <end position="707"/>
    </location>
</feature>
<evidence type="ECO:0000256" key="2">
    <source>
        <dbReference type="SAM" id="Phobius"/>
    </source>
</evidence>
<dbReference type="EMBL" id="CP037423">
    <property type="protein sequence ID" value="QDV41235.1"/>
    <property type="molecule type" value="Genomic_DNA"/>
</dbReference>
<keyword evidence="2" id="KW-0812">Transmembrane</keyword>
<gene>
    <name evidence="3" type="ORF">Enr13x_10730</name>
</gene>
<keyword evidence="4" id="KW-1185">Reference proteome</keyword>
<feature type="transmembrane region" description="Helical" evidence="2">
    <location>
        <begin position="799"/>
        <end position="830"/>
    </location>
</feature>
<dbReference type="OrthoDB" id="242611at2"/>
<feature type="transmembrane region" description="Helical" evidence="2">
    <location>
        <begin position="12"/>
        <end position="31"/>
    </location>
</feature>
<protein>
    <submittedName>
        <fullName evidence="3">Uncharacterized protein</fullName>
    </submittedName>
</protein>
<evidence type="ECO:0000313" key="3">
    <source>
        <dbReference type="EMBL" id="QDV41235.1"/>
    </source>
</evidence>